<proteinExistence type="predicted"/>
<dbReference type="Pfam" id="PF12701">
    <property type="entry name" value="LSM14"/>
    <property type="match status" value="1"/>
</dbReference>
<dbReference type="InterPro" id="IPR010920">
    <property type="entry name" value="LSM_dom_sf"/>
</dbReference>
<feature type="region of interest" description="Disordered" evidence="1">
    <location>
        <begin position="76"/>
        <end position="107"/>
    </location>
</feature>
<gene>
    <name evidence="3" type="ORF">NTEN_LOCUS24618</name>
</gene>
<evidence type="ECO:0000313" key="4">
    <source>
        <dbReference type="Proteomes" id="UP000479000"/>
    </source>
</evidence>
<dbReference type="GO" id="GO:0033962">
    <property type="term" value="P:P-body assembly"/>
    <property type="evidence" value="ECO:0007669"/>
    <property type="project" value="TreeGrafter"/>
</dbReference>
<dbReference type="OrthoDB" id="21539at2759"/>
<feature type="compositionally biased region" description="Basic residues" evidence="1">
    <location>
        <begin position="98"/>
        <end position="107"/>
    </location>
</feature>
<name>A0A6H5HVJ2_9HEMI</name>
<dbReference type="EMBL" id="CADCXU010036363">
    <property type="protein sequence ID" value="CAB0021093.1"/>
    <property type="molecule type" value="Genomic_DNA"/>
</dbReference>
<dbReference type="GO" id="GO:0034063">
    <property type="term" value="P:stress granule assembly"/>
    <property type="evidence" value="ECO:0007669"/>
    <property type="project" value="TreeGrafter"/>
</dbReference>
<reference evidence="3 4" key="1">
    <citation type="submission" date="2020-02" db="EMBL/GenBank/DDBJ databases">
        <authorList>
            <person name="Ferguson B K."/>
        </authorList>
    </citation>
    <scope>NUCLEOTIDE SEQUENCE [LARGE SCALE GENOMIC DNA]</scope>
</reference>
<dbReference type="Proteomes" id="UP000479000">
    <property type="component" value="Unassembled WGS sequence"/>
</dbReference>
<feature type="non-terminal residue" evidence="3">
    <location>
        <position position="1"/>
    </location>
</feature>
<organism evidence="3 4">
    <name type="scientific">Nesidiocoris tenuis</name>
    <dbReference type="NCBI Taxonomy" id="355587"/>
    <lineage>
        <taxon>Eukaryota</taxon>
        <taxon>Metazoa</taxon>
        <taxon>Ecdysozoa</taxon>
        <taxon>Arthropoda</taxon>
        <taxon>Hexapoda</taxon>
        <taxon>Insecta</taxon>
        <taxon>Pterygota</taxon>
        <taxon>Neoptera</taxon>
        <taxon>Paraneoptera</taxon>
        <taxon>Hemiptera</taxon>
        <taxon>Heteroptera</taxon>
        <taxon>Panheteroptera</taxon>
        <taxon>Cimicomorpha</taxon>
        <taxon>Miridae</taxon>
        <taxon>Dicyphina</taxon>
        <taxon>Nesidiocoris</taxon>
    </lineage>
</organism>
<feature type="domain" description="Lsm14-like N-terminal" evidence="2">
    <location>
        <begin position="1"/>
        <end position="37"/>
    </location>
</feature>
<sequence length="134" mass="14879">RSFGTEDRKTAQYVPPQSQVYDYILFRATDIKDISVVPPTQLLYDPAIVTVRIIRRSDGRYVQIAVVQLAGAIRRRGAGRRGGSGGVGAQRLPSARAGNRKRLGGGRERWRARHVPILEFQPHAVVPLDPPLTK</sequence>
<dbReference type="SUPFAM" id="SSF50182">
    <property type="entry name" value="Sm-like ribonucleoproteins"/>
    <property type="match status" value="1"/>
</dbReference>
<dbReference type="AlphaFoldDB" id="A0A6H5HVJ2"/>
<dbReference type="GO" id="GO:0003729">
    <property type="term" value="F:mRNA binding"/>
    <property type="evidence" value="ECO:0007669"/>
    <property type="project" value="TreeGrafter"/>
</dbReference>
<evidence type="ECO:0000256" key="1">
    <source>
        <dbReference type="SAM" id="MobiDB-lite"/>
    </source>
</evidence>
<dbReference type="GO" id="GO:0000932">
    <property type="term" value="C:P-body"/>
    <property type="evidence" value="ECO:0007669"/>
    <property type="project" value="TreeGrafter"/>
</dbReference>
<keyword evidence="4" id="KW-1185">Reference proteome</keyword>
<accession>A0A6H5HVJ2</accession>
<dbReference type="InterPro" id="IPR025609">
    <property type="entry name" value="Lsm14-like_N"/>
</dbReference>
<evidence type="ECO:0000259" key="2">
    <source>
        <dbReference type="Pfam" id="PF12701"/>
    </source>
</evidence>
<dbReference type="PANTHER" id="PTHR13586:SF0">
    <property type="entry name" value="TRAILER HITCH, ISOFORM H"/>
    <property type="match status" value="1"/>
</dbReference>
<protein>
    <recommendedName>
        <fullName evidence="2">Lsm14-like N-terminal domain-containing protein</fullName>
    </recommendedName>
</protein>
<dbReference type="Gene3D" id="2.30.30.100">
    <property type="match status" value="1"/>
</dbReference>
<dbReference type="PANTHER" id="PTHR13586">
    <property type="entry name" value="SCD6 PROTEIN-RELATED"/>
    <property type="match status" value="1"/>
</dbReference>
<evidence type="ECO:0000313" key="3">
    <source>
        <dbReference type="EMBL" id="CAB0021093.1"/>
    </source>
</evidence>